<gene>
    <name evidence="1" type="ORF">ERS132394_02432</name>
</gene>
<dbReference type="Proteomes" id="UP000072618">
    <property type="component" value="Unassembled WGS sequence"/>
</dbReference>
<organism evidence="1 2">
    <name type="scientific">Streptococcus suis</name>
    <dbReference type="NCBI Taxonomy" id="1307"/>
    <lineage>
        <taxon>Bacteria</taxon>
        <taxon>Bacillati</taxon>
        <taxon>Bacillota</taxon>
        <taxon>Bacilli</taxon>
        <taxon>Lactobacillales</taxon>
        <taxon>Streptococcaceae</taxon>
        <taxon>Streptococcus</taxon>
    </lineage>
</organism>
<dbReference type="EMBL" id="FIGJ01000066">
    <property type="protein sequence ID" value="CYV15884.1"/>
    <property type="molecule type" value="Genomic_DNA"/>
</dbReference>
<protein>
    <submittedName>
        <fullName evidence="1">Uncharacterized protein</fullName>
    </submittedName>
</protein>
<dbReference type="AlphaFoldDB" id="A0A0Z8HEU1"/>
<accession>A0A0Z8HEU1</accession>
<reference evidence="1 2" key="1">
    <citation type="submission" date="2016-02" db="EMBL/GenBank/DDBJ databases">
        <authorList>
            <consortium name="Pathogen Informatics"/>
        </authorList>
    </citation>
    <scope>NUCLEOTIDE SEQUENCE [LARGE SCALE GENOMIC DNA]</scope>
    <source>
        <strain evidence="1 2">LSS32</strain>
    </source>
</reference>
<evidence type="ECO:0000313" key="2">
    <source>
        <dbReference type="Proteomes" id="UP000072618"/>
    </source>
</evidence>
<proteinExistence type="predicted"/>
<sequence length="98" mass="10038">MAALFSIASFSISALALLLAVALSSLVRVADGTLTTVPSSNVTVASPVSDMSIALMTCGTPVLKLGFASYIFCLTCSFSESVNFVLSNTATLFCGCAR</sequence>
<evidence type="ECO:0000313" key="1">
    <source>
        <dbReference type="EMBL" id="CYV15884.1"/>
    </source>
</evidence>
<name>A0A0Z8HEU1_STRSU</name>